<evidence type="ECO:0000256" key="1">
    <source>
        <dbReference type="ARBA" id="ARBA00004196"/>
    </source>
</evidence>
<proteinExistence type="inferred from homology"/>
<dbReference type="Gene3D" id="3.40.190.170">
    <property type="entry name" value="Bacterial extracellular solute-binding protein, family 7"/>
    <property type="match status" value="1"/>
</dbReference>
<dbReference type="PANTHER" id="PTHR33376">
    <property type="match status" value="1"/>
</dbReference>
<dbReference type="AlphaFoldDB" id="A0A081C0E2"/>
<dbReference type="PANTHER" id="PTHR33376:SF4">
    <property type="entry name" value="SIALIC ACID-BINDING PERIPLASMIC PROTEIN SIAP"/>
    <property type="match status" value="1"/>
</dbReference>
<keyword evidence="3" id="KW-0813">Transport</keyword>
<evidence type="ECO:0000256" key="3">
    <source>
        <dbReference type="ARBA" id="ARBA00022448"/>
    </source>
</evidence>
<dbReference type="NCBIfam" id="TIGR00787">
    <property type="entry name" value="dctP"/>
    <property type="match status" value="1"/>
</dbReference>
<dbReference type="EMBL" id="DF820466">
    <property type="protein sequence ID" value="GAK58047.1"/>
    <property type="molecule type" value="Genomic_DNA"/>
</dbReference>
<accession>A0A081C0E2</accession>
<organism evidence="5">
    <name type="scientific">Vecturithrix granuli</name>
    <dbReference type="NCBI Taxonomy" id="1499967"/>
    <lineage>
        <taxon>Bacteria</taxon>
        <taxon>Candidatus Moduliflexota</taxon>
        <taxon>Candidatus Vecturitrichia</taxon>
        <taxon>Candidatus Vecturitrichales</taxon>
        <taxon>Candidatus Vecturitrichaceae</taxon>
        <taxon>Candidatus Vecturithrix</taxon>
    </lineage>
</organism>
<dbReference type="NCBIfam" id="NF037995">
    <property type="entry name" value="TRAP_S1"/>
    <property type="match status" value="1"/>
</dbReference>
<dbReference type="GO" id="GO:0055085">
    <property type="term" value="P:transmembrane transport"/>
    <property type="evidence" value="ECO:0007669"/>
    <property type="project" value="InterPro"/>
</dbReference>
<dbReference type="InterPro" id="IPR004682">
    <property type="entry name" value="TRAP_DctP"/>
</dbReference>
<reference evidence="5" key="1">
    <citation type="journal article" date="2015" name="PeerJ">
        <title>First genomic representation of candidate bacterial phylum KSB3 points to enhanced environmental sensing as a trigger of wastewater bulking.</title>
        <authorList>
            <person name="Sekiguchi Y."/>
            <person name="Ohashi A."/>
            <person name="Parks D.H."/>
            <person name="Yamauchi T."/>
            <person name="Tyson G.W."/>
            <person name="Hugenholtz P."/>
        </authorList>
    </citation>
    <scope>NUCLEOTIDE SEQUENCE [LARGE SCALE GENOMIC DNA]</scope>
</reference>
<protein>
    <submittedName>
        <fullName evidence="5">TRAP dicarboxylate transporter, DctP subunit</fullName>
    </submittedName>
</protein>
<dbReference type="Pfam" id="PF03480">
    <property type="entry name" value="DctP"/>
    <property type="match status" value="1"/>
</dbReference>
<dbReference type="GO" id="GO:0030288">
    <property type="term" value="C:outer membrane-bounded periplasmic space"/>
    <property type="evidence" value="ECO:0007669"/>
    <property type="project" value="InterPro"/>
</dbReference>
<gene>
    <name evidence="5" type="ORF">U27_05020</name>
</gene>
<sequence length="338" mass="38049">MKYQGLLLIVIVLTIGLLTNMGFAEDPKYTLRFNTVGGPNEPQTLSMQKFADVVGKLSGGKIEVKVFHSGQLADQKTSILGIMRGSGALEMSSDASPAWFADLADFPEIGVLEAAYVYRDIDHAYRVQLGAFGQGYWDKLAEKSGIRVLDVWYLGTRQLDLTKNAGEVRTPADLDGVKLRMPNSEAWLNVGRALGANPTPLGFGEVYMALKTGTIDGQDNPLPTDFSEKFYEVTHYIVLTDHVIAFIMPIINEKLWQEMPEKYRVYIKKAMEVARYHQNMMVLEQEAELIGKFAEEFGMEIIIPDKQAFMDHAREFYSQEQFEKLWGAGMYSKIQAME</sequence>
<keyword evidence="6" id="KW-1185">Reference proteome</keyword>
<dbReference type="Proteomes" id="UP000030661">
    <property type="component" value="Unassembled WGS sequence"/>
</dbReference>
<dbReference type="HOGENOM" id="CLU_036176_1_1_0"/>
<keyword evidence="4" id="KW-0732">Signal</keyword>
<dbReference type="STRING" id="1499967.U27_05020"/>
<comment type="similarity">
    <text evidence="2">Belongs to the bacterial solute-binding protein 7 family.</text>
</comment>
<dbReference type="InterPro" id="IPR018389">
    <property type="entry name" value="DctP_fam"/>
</dbReference>
<dbReference type="eggNOG" id="COG1638">
    <property type="taxonomic scope" value="Bacteria"/>
</dbReference>
<comment type="subcellular location">
    <subcellularLocation>
        <location evidence="1">Cell envelope</location>
    </subcellularLocation>
</comment>
<evidence type="ECO:0000313" key="6">
    <source>
        <dbReference type="Proteomes" id="UP000030661"/>
    </source>
</evidence>
<evidence type="ECO:0000256" key="2">
    <source>
        <dbReference type="ARBA" id="ARBA00009023"/>
    </source>
</evidence>
<evidence type="ECO:0000313" key="5">
    <source>
        <dbReference type="EMBL" id="GAK58047.1"/>
    </source>
</evidence>
<name>A0A081C0E2_VECG1</name>
<dbReference type="InterPro" id="IPR038404">
    <property type="entry name" value="TRAP_DctP_sf"/>
</dbReference>
<evidence type="ECO:0000256" key="4">
    <source>
        <dbReference type="ARBA" id="ARBA00022729"/>
    </source>
</evidence>